<proteinExistence type="predicted"/>
<keyword evidence="1" id="KW-0812">Transmembrane</keyword>
<evidence type="ECO:0000256" key="1">
    <source>
        <dbReference type="SAM" id="Phobius"/>
    </source>
</evidence>
<gene>
    <name evidence="2" type="ORF">WFA24289_01852</name>
</gene>
<accession>A0ABM8Z7V2</accession>
<sequence length="92" mass="10171">MQDITDWGTLVAVLTFLFGVLGYLIKISGAAFVAKINTLIEPLKDAINGLKSSVDAQVAEQKNTNKKLAEHDIHFAKHDAQIDELFSRTEDK</sequence>
<protein>
    <submittedName>
        <fullName evidence="2">Uncharacterized protein</fullName>
    </submittedName>
</protein>
<keyword evidence="1" id="KW-0472">Membrane</keyword>
<dbReference type="Proteomes" id="UP000789707">
    <property type="component" value="Unassembled WGS sequence"/>
</dbReference>
<evidence type="ECO:0000313" key="3">
    <source>
        <dbReference type="Proteomes" id="UP000789707"/>
    </source>
</evidence>
<reference evidence="2 3" key="1">
    <citation type="submission" date="2021-11" db="EMBL/GenBank/DDBJ databases">
        <authorList>
            <person name="Depoorter E."/>
        </authorList>
    </citation>
    <scope>NUCLEOTIDE SEQUENCE [LARGE SCALE GENOMIC DNA]</scope>
    <source>
        <strain evidence="2 3">LMG 24289</strain>
    </source>
</reference>
<evidence type="ECO:0000313" key="2">
    <source>
        <dbReference type="EMBL" id="CAH0417510.1"/>
    </source>
</evidence>
<keyword evidence="1" id="KW-1133">Transmembrane helix</keyword>
<dbReference type="EMBL" id="CAKKNS010000010">
    <property type="protein sequence ID" value="CAH0417510.1"/>
    <property type="molecule type" value="Genomic_DNA"/>
</dbReference>
<keyword evidence="3" id="KW-1185">Reference proteome</keyword>
<dbReference type="RefSeq" id="WP_230097531.1">
    <property type="nucleotide sequence ID" value="NZ_CAKKNS010000010.1"/>
</dbReference>
<organism evidence="2 3">
    <name type="scientific">Periweissella fabaria</name>
    <dbReference type="NCBI Taxonomy" id="546157"/>
    <lineage>
        <taxon>Bacteria</taxon>
        <taxon>Bacillati</taxon>
        <taxon>Bacillota</taxon>
        <taxon>Bacilli</taxon>
        <taxon>Lactobacillales</taxon>
        <taxon>Lactobacillaceae</taxon>
        <taxon>Periweissella</taxon>
    </lineage>
</organism>
<name>A0ABM8Z7V2_9LACO</name>
<feature type="transmembrane region" description="Helical" evidence="1">
    <location>
        <begin position="6"/>
        <end position="25"/>
    </location>
</feature>
<comment type="caution">
    <text evidence="2">The sequence shown here is derived from an EMBL/GenBank/DDBJ whole genome shotgun (WGS) entry which is preliminary data.</text>
</comment>